<evidence type="ECO:0000259" key="6">
    <source>
        <dbReference type="Pfam" id="PF04024"/>
    </source>
</evidence>
<dbReference type="InterPro" id="IPR052027">
    <property type="entry name" value="PspC"/>
</dbReference>
<evidence type="ECO:0000256" key="5">
    <source>
        <dbReference type="ARBA" id="ARBA00023136"/>
    </source>
</evidence>
<protein>
    <submittedName>
        <fullName evidence="7">PspC domain-containing protein</fullName>
    </submittedName>
</protein>
<dbReference type="InterPro" id="IPR007168">
    <property type="entry name" value="Phageshock_PspC_N"/>
</dbReference>
<keyword evidence="8" id="KW-1185">Reference proteome</keyword>
<dbReference type="RefSeq" id="WP_136352405.1">
    <property type="nucleotide sequence ID" value="NZ_CP046266.1"/>
</dbReference>
<dbReference type="Pfam" id="PF04024">
    <property type="entry name" value="PspC"/>
    <property type="match status" value="1"/>
</dbReference>
<evidence type="ECO:0000256" key="3">
    <source>
        <dbReference type="ARBA" id="ARBA00022692"/>
    </source>
</evidence>
<dbReference type="GO" id="GO:0005886">
    <property type="term" value="C:plasma membrane"/>
    <property type="evidence" value="ECO:0007669"/>
    <property type="project" value="UniProtKB-SubCell"/>
</dbReference>
<keyword evidence="2" id="KW-1003">Cell membrane</keyword>
<sequence>MKKLIRSNSDRKLSGVLGGLAKYTGIDASLLRVLFVILLIFTGFFPLVLIYAAWIFVVPEESDVM</sequence>
<organism evidence="7 8">
    <name type="scientific">Metabacillus sediminilitoris</name>
    <dbReference type="NCBI Taxonomy" id="2567941"/>
    <lineage>
        <taxon>Bacteria</taxon>
        <taxon>Bacillati</taxon>
        <taxon>Bacillota</taxon>
        <taxon>Bacilli</taxon>
        <taxon>Bacillales</taxon>
        <taxon>Bacillaceae</taxon>
        <taxon>Metabacillus</taxon>
    </lineage>
</organism>
<feature type="domain" description="Phage shock protein PspC N-terminal" evidence="6">
    <location>
        <begin position="2"/>
        <end position="61"/>
    </location>
</feature>
<dbReference type="PANTHER" id="PTHR33885">
    <property type="entry name" value="PHAGE SHOCK PROTEIN C"/>
    <property type="match status" value="1"/>
</dbReference>
<name>A0A4S4C1P4_9BACI</name>
<proteinExistence type="predicted"/>
<evidence type="ECO:0000313" key="7">
    <source>
        <dbReference type="EMBL" id="THF81571.1"/>
    </source>
</evidence>
<gene>
    <name evidence="7" type="ORF">E6W99_06620</name>
</gene>
<comment type="subcellular location">
    <subcellularLocation>
        <location evidence="1">Cell membrane</location>
        <topology evidence="1">Single-pass membrane protein</topology>
    </subcellularLocation>
</comment>
<reference evidence="7 8" key="1">
    <citation type="submission" date="2019-04" db="EMBL/GenBank/DDBJ databases">
        <title>Bacillus sediminilitoris sp. nov., isolated from a tidal flat sediment on the East China Sea.</title>
        <authorList>
            <person name="Wei Y."/>
            <person name="Mao H."/>
            <person name="Fang J."/>
        </authorList>
    </citation>
    <scope>NUCLEOTIDE SEQUENCE [LARGE SCALE GENOMIC DNA]</scope>
    <source>
        <strain evidence="7 8">DSL-17</strain>
    </source>
</reference>
<dbReference type="EMBL" id="SSNT01000004">
    <property type="protein sequence ID" value="THF81571.1"/>
    <property type="molecule type" value="Genomic_DNA"/>
</dbReference>
<comment type="caution">
    <text evidence="7">The sequence shown here is derived from an EMBL/GenBank/DDBJ whole genome shotgun (WGS) entry which is preliminary data.</text>
</comment>
<dbReference type="Proteomes" id="UP000310334">
    <property type="component" value="Unassembled WGS sequence"/>
</dbReference>
<keyword evidence="5" id="KW-0472">Membrane</keyword>
<evidence type="ECO:0000256" key="1">
    <source>
        <dbReference type="ARBA" id="ARBA00004162"/>
    </source>
</evidence>
<accession>A0A4S4C1P4</accession>
<evidence type="ECO:0000256" key="2">
    <source>
        <dbReference type="ARBA" id="ARBA00022475"/>
    </source>
</evidence>
<keyword evidence="4" id="KW-1133">Transmembrane helix</keyword>
<keyword evidence="3" id="KW-0812">Transmembrane</keyword>
<dbReference type="PANTHER" id="PTHR33885:SF3">
    <property type="entry name" value="PHAGE SHOCK PROTEIN C"/>
    <property type="match status" value="1"/>
</dbReference>
<dbReference type="AlphaFoldDB" id="A0A4S4C1P4"/>
<evidence type="ECO:0000256" key="4">
    <source>
        <dbReference type="ARBA" id="ARBA00022989"/>
    </source>
</evidence>
<evidence type="ECO:0000313" key="8">
    <source>
        <dbReference type="Proteomes" id="UP000310334"/>
    </source>
</evidence>